<dbReference type="GO" id="GO:0003677">
    <property type="term" value="F:DNA binding"/>
    <property type="evidence" value="ECO:0007669"/>
    <property type="project" value="InterPro"/>
</dbReference>
<protein>
    <submittedName>
        <fullName evidence="2">Helix-turn-helix XRE family transcriptional regulator</fullName>
    </submittedName>
</protein>
<dbReference type="CDD" id="cd00093">
    <property type="entry name" value="HTH_XRE"/>
    <property type="match status" value="1"/>
</dbReference>
<accession>A0A2I7SD89</accession>
<name>A0A2I7SD89_9CAUD</name>
<evidence type="ECO:0000259" key="1">
    <source>
        <dbReference type="PROSITE" id="PS50943"/>
    </source>
</evidence>
<evidence type="ECO:0000313" key="2">
    <source>
        <dbReference type="EMBL" id="AUS03859.1"/>
    </source>
</evidence>
<gene>
    <name evidence="2" type="ORF">LEYRA_42</name>
</gene>
<dbReference type="InterPro" id="IPR001387">
    <property type="entry name" value="Cro/C1-type_HTH"/>
</dbReference>
<dbReference type="PROSITE" id="PS50943">
    <property type="entry name" value="HTH_CROC1"/>
    <property type="match status" value="1"/>
</dbReference>
<reference evidence="3" key="1">
    <citation type="submission" date="2017-12" db="EMBL/GenBank/DDBJ databases">
        <authorList>
            <person name="Lastname F.X."/>
            <person name="Knabe B.K."/>
            <person name="Walker J.K."/>
            <person name="George J."/>
            <person name="Merrill B.D."/>
            <person name="Ward A.T."/>
            <person name="Berg J.A."/>
            <person name="Hilton J.A."/>
            <person name="Fajardo C.P."/>
            <person name="Breakwell D.P."/>
            <person name="Grose J.H."/>
            <person name="Hope S."/>
            <person name="Tsourkas P.K."/>
        </authorList>
    </citation>
    <scope>NUCLEOTIDE SEQUENCE [LARGE SCALE GENOMIC DNA]</scope>
</reference>
<organism evidence="2 3">
    <name type="scientific">Paenibacillus phage Leyra</name>
    <dbReference type="NCBI Taxonomy" id="2070192"/>
    <lineage>
        <taxon>Viruses</taxon>
        <taxon>Duplodnaviria</taxon>
        <taxon>Heunggongvirae</taxon>
        <taxon>Uroviricota</taxon>
        <taxon>Caudoviricetes</taxon>
        <taxon>Fernvirus</taxon>
        <taxon>Fernvirus leyra</taxon>
    </lineage>
</organism>
<evidence type="ECO:0000313" key="3">
    <source>
        <dbReference type="Proteomes" id="UP000241044"/>
    </source>
</evidence>
<sequence>MSIIKLFFNKKRKGGAVNMQNYSEFGVEARKIMLIKDIKMVDMAKELGVSPSYLGEILKGTRKGTKQKSKIAEMLGMESEVTK</sequence>
<dbReference type="Proteomes" id="UP000241044">
    <property type="component" value="Segment"/>
</dbReference>
<dbReference type="SUPFAM" id="SSF47413">
    <property type="entry name" value="lambda repressor-like DNA-binding domains"/>
    <property type="match status" value="1"/>
</dbReference>
<proteinExistence type="predicted"/>
<dbReference type="EMBL" id="MG727701">
    <property type="protein sequence ID" value="AUS03859.1"/>
    <property type="molecule type" value="Genomic_DNA"/>
</dbReference>
<dbReference type="InterPro" id="IPR010982">
    <property type="entry name" value="Lambda_DNA-bd_dom_sf"/>
</dbReference>
<keyword evidence="3" id="KW-1185">Reference proteome</keyword>
<dbReference type="Gene3D" id="1.10.260.40">
    <property type="entry name" value="lambda repressor-like DNA-binding domains"/>
    <property type="match status" value="1"/>
</dbReference>
<feature type="domain" description="HTH cro/C1-type" evidence="1">
    <location>
        <begin position="30"/>
        <end position="81"/>
    </location>
</feature>
<dbReference type="SMART" id="SM00530">
    <property type="entry name" value="HTH_XRE"/>
    <property type="match status" value="1"/>
</dbReference>